<dbReference type="Gene3D" id="3.40.50.10490">
    <property type="entry name" value="Glucose-6-phosphate isomerase like protein, domain 1"/>
    <property type="match status" value="1"/>
</dbReference>
<dbReference type="InterPro" id="IPR024713">
    <property type="entry name" value="Fructosamine_deglycase_FrlB"/>
</dbReference>
<evidence type="ECO:0000313" key="2">
    <source>
        <dbReference type="EMBL" id="SKC76284.1"/>
    </source>
</evidence>
<dbReference type="PROSITE" id="PS51464">
    <property type="entry name" value="SIS"/>
    <property type="match status" value="1"/>
</dbReference>
<dbReference type="PIRSF" id="PIRSF009290">
    <property type="entry name" value="FrlB"/>
    <property type="match status" value="1"/>
</dbReference>
<dbReference type="RefSeq" id="WP_079492629.1">
    <property type="nucleotide sequence ID" value="NZ_FUZT01000007.1"/>
</dbReference>
<dbReference type="CDD" id="cd05009">
    <property type="entry name" value="SIS_GlmS_GlmD_2"/>
    <property type="match status" value="1"/>
</dbReference>
<dbReference type="InterPro" id="IPR001347">
    <property type="entry name" value="SIS_dom"/>
</dbReference>
<evidence type="ECO:0000313" key="3">
    <source>
        <dbReference type="Proteomes" id="UP000190285"/>
    </source>
</evidence>
<dbReference type="GO" id="GO:0006047">
    <property type="term" value="P:UDP-N-acetylglucosamine metabolic process"/>
    <property type="evidence" value="ECO:0007669"/>
    <property type="project" value="TreeGrafter"/>
</dbReference>
<dbReference type="InterPro" id="IPR035488">
    <property type="entry name" value="FrlB_SIS"/>
</dbReference>
<dbReference type="EMBL" id="FUZT01000007">
    <property type="protein sequence ID" value="SKC76284.1"/>
    <property type="molecule type" value="Genomic_DNA"/>
</dbReference>
<dbReference type="OrthoDB" id="9782098at2"/>
<protein>
    <submittedName>
        <fullName evidence="2">Fructoselysine 6-phosphate deglycase</fullName>
    </submittedName>
</protein>
<dbReference type="GO" id="GO:0097367">
    <property type="term" value="F:carbohydrate derivative binding"/>
    <property type="evidence" value="ECO:0007669"/>
    <property type="project" value="InterPro"/>
</dbReference>
<dbReference type="SUPFAM" id="SSF53697">
    <property type="entry name" value="SIS domain"/>
    <property type="match status" value="1"/>
</dbReference>
<dbReference type="AlphaFoldDB" id="A0A1T5LK76"/>
<dbReference type="GO" id="GO:0006002">
    <property type="term" value="P:fructose 6-phosphate metabolic process"/>
    <property type="evidence" value="ECO:0007669"/>
    <property type="project" value="TreeGrafter"/>
</dbReference>
<dbReference type="InterPro" id="IPR046348">
    <property type="entry name" value="SIS_dom_sf"/>
</dbReference>
<dbReference type="Gene3D" id="3.40.50.12570">
    <property type="match status" value="1"/>
</dbReference>
<name>A0A1T5LK76_9FIRM</name>
<keyword evidence="3" id="KW-1185">Reference proteome</keyword>
<evidence type="ECO:0000259" key="1">
    <source>
        <dbReference type="PROSITE" id="PS51464"/>
    </source>
</evidence>
<dbReference type="Pfam" id="PF01380">
    <property type="entry name" value="SIS"/>
    <property type="match status" value="1"/>
</dbReference>
<sequence length="324" mass="36588">MKKEHVKQLEEAIKAVKEIDVKKFYFVACGGSMALLQPAHYIFDREIDISAAIYSSNEFIHRNPKILGKDTVVILCSHSGNTPETVRAAEFAREKGAVTIAFSNLEESPLLKAAEYGITYDYGKEALASESNNGMLYRLVFGILNSLAPKEKYARALKCVDNLQGVYDRNKSNTKGAASEFGKKYKREKLVYTLGSGAYYGVAYSFTSCLLMEMLWINSNAIHSGEYFHGPFEITDYDVPFIIIKGLGETRPLDERTHAFCQKFSEKVVVIDAETFDMEGIDKDLRGYFGPLVAGVVLRQYADHISEHKGHPLSVRRYMWKMEY</sequence>
<dbReference type="PANTHER" id="PTHR10937">
    <property type="entry name" value="GLUCOSAMINE--FRUCTOSE-6-PHOSPHATE AMINOTRANSFERASE, ISOMERIZING"/>
    <property type="match status" value="1"/>
</dbReference>
<dbReference type="Gene3D" id="1.10.10.2240">
    <property type="match status" value="1"/>
</dbReference>
<organism evidence="2 3">
    <name type="scientific">Maledivibacter halophilus</name>
    <dbReference type="NCBI Taxonomy" id="36842"/>
    <lineage>
        <taxon>Bacteria</taxon>
        <taxon>Bacillati</taxon>
        <taxon>Bacillota</taxon>
        <taxon>Clostridia</taxon>
        <taxon>Peptostreptococcales</taxon>
        <taxon>Caminicellaceae</taxon>
        <taxon>Maledivibacter</taxon>
    </lineage>
</organism>
<dbReference type="Proteomes" id="UP000190285">
    <property type="component" value="Unassembled WGS sequence"/>
</dbReference>
<proteinExistence type="predicted"/>
<feature type="domain" description="SIS" evidence="1">
    <location>
        <begin position="12"/>
        <end position="149"/>
    </location>
</feature>
<accession>A0A1T5LK76</accession>
<dbReference type="GO" id="GO:0006487">
    <property type="term" value="P:protein N-linked glycosylation"/>
    <property type="evidence" value="ECO:0007669"/>
    <property type="project" value="TreeGrafter"/>
</dbReference>
<dbReference type="GO" id="GO:0004360">
    <property type="term" value="F:glutamine-fructose-6-phosphate transaminase (isomerizing) activity"/>
    <property type="evidence" value="ECO:0007669"/>
    <property type="project" value="TreeGrafter"/>
</dbReference>
<dbReference type="CDD" id="cd05710">
    <property type="entry name" value="SIS_1"/>
    <property type="match status" value="1"/>
</dbReference>
<dbReference type="PANTHER" id="PTHR10937:SF14">
    <property type="entry name" value="FRUCTOSELYSINE 6-PHOSPHATE DEGLYCASE"/>
    <property type="match status" value="1"/>
</dbReference>
<gene>
    <name evidence="2" type="ORF">SAMN02194393_02964</name>
</gene>
<reference evidence="2 3" key="1">
    <citation type="submission" date="2017-02" db="EMBL/GenBank/DDBJ databases">
        <authorList>
            <person name="Peterson S.W."/>
        </authorList>
    </citation>
    <scope>NUCLEOTIDE SEQUENCE [LARGE SCALE GENOMIC DNA]</scope>
    <source>
        <strain evidence="2 3">M1</strain>
    </source>
</reference>
<dbReference type="STRING" id="36842.SAMN02194393_02964"/>
<dbReference type="InterPro" id="IPR035490">
    <property type="entry name" value="GlmS/FrlB_SIS"/>
</dbReference>